<evidence type="ECO:0000259" key="1">
    <source>
        <dbReference type="Pfam" id="PF04313"/>
    </source>
</evidence>
<organism evidence="2 3">
    <name type="scientific">Halopseudomonas pertucinogena</name>
    <dbReference type="NCBI Taxonomy" id="86175"/>
    <lineage>
        <taxon>Bacteria</taxon>
        <taxon>Pseudomonadati</taxon>
        <taxon>Pseudomonadota</taxon>
        <taxon>Gammaproteobacteria</taxon>
        <taxon>Pseudomonadales</taxon>
        <taxon>Pseudomonadaceae</taxon>
        <taxon>Halopseudomonas</taxon>
    </lineage>
</organism>
<protein>
    <recommendedName>
        <fullName evidence="1">Restriction endonuclease type I HsdR N-terminal domain-containing protein</fullName>
    </recommendedName>
</protein>
<dbReference type="Gene3D" id="3.90.1570.50">
    <property type="match status" value="1"/>
</dbReference>
<evidence type="ECO:0000313" key="3">
    <source>
        <dbReference type="Proteomes" id="UP000633263"/>
    </source>
</evidence>
<dbReference type="InterPro" id="IPR007409">
    <property type="entry name" value="Restrct_endonuc_type1_HsdR_N"/>
</dbReference>
<proteinExistence type="predicted"/>
<evidence type="ECO:0000313" key="2">
    <source>
        <dbReference type="EMBL" id="GGI88291.1"/>
    </source>
</evidence>
<keyword evidence="3" id="KW-1185">Reference proteome</keyword>
<dbReference type="Proteomes" id="UP000633263">
    <property type="component" value="Unassembled WGS sequence"/>
</dbReference>
<dbReference type="Pfam" id="PF04313">
    <property type="entry name" value="HSDR_N"/>
    <property type="match status" value="1"/>
</dbReference>
<dbReference type="EMBL" id="BMNN01000001">
    <property type="protein sequence ID" value="GGI88291.1"/>
    <property type="molecule type" value="Genomic_DNA"/>
</dbReference>
<dbReference type="RefSeq" id="WP_229710233.1">
    <property type="nucleotide sequence ID" value="NZ_BMNN01000001.1"/>
</dbReference>
<sequence length="56" mass="6527">MNILDKFDALTNSITMAYTLVQVELKRRGVAIHEVFNQVHRYSKESFNSDNSLLLR</sequence>
<reference evidence="3" key="1">
    <citation type="journal article" date="2019" name="Int. J. Syst. Evol. Microbiol.">
        <title>The Global Catalogue of Microorganisms (GCM) 10K type strain sequencing project: providing services to taxonomists for standard genome sequencing and annotation.</title>
        <authorList>
            <consortium name="The Broad Institute Genomics Platform"/>
            <consortium name="The Broad Institute Genome Sequencing Center for Infectious Disease"/>
            <person name="Wu L."/>
            <person name="Ma J."/>
        </authorList>
    </citation>
    <scope>NUCLEOTIDE SEQUENCE [LARGE SCALE GENOMIC DNA]</scope>
    <source>
        <strain evidence="3">JCM 11590</strain>
    </source>
</reference>
<comment type="caution">
    <text evidence="2">The sequence shown here is derived from an EMBL/GenBank/DDBJ whole genome shotgun (WGS) entry which is preliminary data.</text>
</comment>
<feature type="domain" description="Restriction endonuclease type I HsdR N-terminal" evidence="1">
    <location>
        <begin position="20"/>
        <end position="53"/>
    </location>
</feature>
<gene>
    <name evidence="2" type="ORF">GCM10009083_00800</name>
</gene>
<accession>A0ABQ2CKL8</accession>
<name>A0ABQ2CKL8_9GAMM</name>